<dbReference type="EMBL" id="UINC01061724">
    <property type="protein sequence ID" value="SVB87598.1"/>
    <property type="molecule type" value="Genomic_DNA"/>
</dbReference>
<proteinExistence type="predicted"/>
<organism evidence="1">
    <name type="scientific">marine metagenome</name>
    <dbReference type="NCBI Taxonomy" id="408172"/>
    <lineage>
        <taxon>unclassified sequences</taxon>
        <taxon>metagenomes</taxon>
        <taxon>ecological metagenomes</taxon>
    </lineage>
</organism>
<feature type="non-terminal residue" evidence="1">
    <location>
        <position position="88"/>
    </location>
</feature>
<name>A0A382HJW2_9ZZZZ</name>
<evidence type="ECO:0000313" key="1">
    <source>
        <dbReference type="EMBL" id="SVB87598.1"/>
    </source>
</evidence>
<protein>
    <recommendedName>
        <fullName evidence="2">DUF1330 domain-containing protein</fullName>
    </recommendedName>
</protein>
<evidence type="ECO:0008006" key="2">
    <source>
        <dbReference type="Google" id="ProtNLM"/>
    </source>
</evidence>
<reference evidence="1" key="1">
    <citation type="submission" date="2018-05" db="EMBL/GenBank/DDBJ databases">
        <authorList>
            <person name="Lanie J.A."/>
            <person name="Ng W.-L."/>
            <person name="Kazmierczak K.M."/>
            <person name="Andrzejewski T.M."/>
            <person name="Davidsen T.M."/>
            <person name="Wayne K.J."/>
            <person name="Tettelin H."/>
            <person name="Glass J.I."/>
            <person name="Rusch D."/>
            <person name="Podicherti R."/>
            <person name="Tsui H.-C.T."/>
            <person name="Winkler M.E."/>
        </authorList>
    </citation>
    <scope>NUCLEOTIDE SEQUENCE</scope>
</reference>
<dbReference type="AlphaFoldDB" id="A0A382HJW2"/>
<gene>
    <name evidence="1" type="ORF">METZ01_LOCUS240452</name>
</gene>
<sequence length="88" mass="9482">MKILVTGNISKGFATWVQMQDGLAPDMEKVGIKLIWAGTNPDESKVFALIEMQDPEQMKTFGEREDVAKARAEAGADVASTTVISPIG</sequence>
<accession>A0A382HJW2</accession>